<protein>
    <submittedName>
        <fullName evidence="1">Uncharacterized protein</fullName>
    </submittedName>
</protein>
<sequence>MERYARMSFHDPQCKSALTMSPGDGAANPRIIDNVYAVGSNSDCQDTRRHCTGVNIMNQKNLTANLAANAPMMAFGD</sequence>
<evidence type="ECO:0000313" key="2">
    <source>
        <dbReference type="Proteomes" id="UP000318538"/>
    </source>
</evidence>
<organism evidence="1 2">
    <name type="scientific">Rubripirellula lacrimiformis</name>
    <dbReference type="NCBI Taxonomy" id="1930273"/>
    <lineage>
        <taxon>Bacteria</taxon>
        <taxon>Pseudomonadati</taxon>
        <taxon>Planctomycetota</taxon>
        <taxon>Planctomycetia</taxon>
        <taxon>Pirellulales</taxon>
        <taxon>Pirellulaceae</taxon>
        <taxon>Rubripirellula</taxon>
    </lineage>
</organism>
<reference evidence="1 2" key="1">
    <citation type="submission" date="2019-02" db="EMBL/GenBank/DDBJ databases">
        <title>Deep-cultivation of Planctomycetes and their phenomic and genomic characterization uncovers novel biology.</title>
        <authorList>
            <person name="Wiegand S."/>
            <person name="Jogler M."/>
            <person name="Boedeker C."/>
            <person name="Pinto D."/>
            <person name="Vollmers J."/>
            <person name="Rivas-Marin E."/>
            <person name="Kohn T."/>
            <person name="Peeters S.H."/>
            <person name="Heuer A."/>
            <person name="Rast P."/>
            <person name="Oberbeckmann S."/>
            <person name="Bunk B."/>
            <person name="Jeske O."/>
            <person name="Meyerdierks A."/>
            <person name="Storesund J.E."/>
            <person name="Kallscheuer N."/>
            <person name="Luecker S."/>
            <person name="Lage O.M."/>
            <person name="Pohl T."/>
            <person name="Merkel B.J."/>
            <person name="Hornburger P."/>
            <person name="Mueller R.-W."/>
            <person name="Bruemmer F."/>
            <person name="Labrenz M."/>
            <person name="Spormann A.M."/>
            <person name="Op den Camp H."/>
            <person name="Overmann J."/>
            <person name="Amann R."/>
            <person name="Jetten M.S.M."/>
            <person name="Mascher T."/>
            <person name="Medema M.H."/>
            <person name="Devos D.P."/>
            <person name="Kaster A.-K."/>
            <person name="Ovreas L."/>
            <person name="Rohde M."/>
            <person name="Galperin M.Y."/>
            <person name="Jogler C."/>
        </authorList>
    </citation>
    <scope>NUCLEOTIDE SEQUENCE [LARGE SCALE GENOMIC DNA]</scope>
    <source>
        <strain evidence="1 2">K22_7</strain>
    </source>
</reference>
<dbReference type="AlphaFoldDB" id="A0A517NHW4"/>
<accession>A0A517NHW4</accession>
<evidence type="ECO:0000313" key="1">
    <source>
        <dbReference type="EMBL" id="QDT06722.1"/>
    </source>
</evidence>
<dbReference type="KEGG" id="rlc:K227x_51380"/>
<keyword evidence="2" id="KW-1185">Reference proteome</keyword>
<dbReference type="Proteomes" id="UP000318538">
    <property type="component" value="Chromosome"/>
</dbReference>
<proteinExistence type="predicted"/>
<gene>
    <name evidence="1" type="ORF">K227x_51380</name>
</gene>
<name>A0A517NHW4_9BACT</name>
<dbReference type="EMBL" id="CP036525">
    <property type="protein sequence ID" value="QDT06722.1"/>
    <property type="molecule type" value="Genomic_DNA"/>
</dbReference>